<dbReference type="RefSeq" id="WP_154576854.1">
    <property type="nucleotide sequence ID" value="NZ_VUMO01000013.1"/>
</dbReference>
<dbReference type="EMBL" id="VUMO01000013">
    <property type="protein sequence ID" value="MSS20494.1"/>
    <property type="molecule type" value="Genomic_DNA"/>
</dbReference>
<keyword evidence="1" id="KW-0732">Signal</keyword>
<dbReference type="AlphaFoldDB" id="A0A7X2NH28"/>
<feature type="signal peptide" evidence="1">
    <location>
        <begin position="1"/>
        <end position="23"/>
    </location>
</feature>
<evidence type="ECO:0000313" key="2">
    <source>
        <dbReference type="EMBL" id="MSS20494.1"/>
    </source>
</evidence>
<reference evidence="2 3" key="1">
    <citation type="submission" date="2019-08" db="EMBL/GenBank/DDBJ databases">
        <title>In-depth cultivation of the pig gut microbiome towards novel bacterial diversity and tailored functional studies.</title>
        <authorList>
            <person name="Wylensek D."/>
            <person name="Hitch T.C.A."/>
            <person name="Clavel T."/>
        </authorList>
    </citation>
    <scope>NUCLEOTIDE SEQUENCE [LARGE SCALE GENOMIC DNA]</scope>
    <source>
        <strain evidence="2 3">RF-744-FAT-4</strain>
    </source>
</reference>
<protein>
    <submittedName>
        <fullName evidence="2">Uncharacterized protein</fullName>
    </submittedName>
</protein>
<feature type="chain" id="PRO_5031386151" evidence="1">
    <location>
        <begin position="24"/>
        <end position="150"/>
    </location>
</feature>
<organism evidence="2 3">
    <name type="scientific">Pseudoramibacter porci</name>
    <dbReference type="NCBI Taxonomy" id="2606631"/>
    <lineage>
        <taxon>Bacteria</taxon>
        <taxon>Bacillati</taxon>
        <taxon>Bacillota</taxon>
        <taxon>Clostridia</taxon>
        <taxon>Eubacteriales</taxon>
        <taxon>Eubacteriaceae</taxon>
        <taxon>Pseudoramibacter</taxon>
    </lineage>
</organism>
<gene>
    <name evidence="2" type="ORF">FYJ52_08805</name>
</gene>
<comment type="caution">
    <text evidence="2">The sequence shown here is derived from an EMBL/GenBank/DDBJ whole genome shotgun (WGS) entry which is preliminary data.</text>
</comment>
<keyword evidence="3" id="KW-1185">Reference proteome</keyword>
<name>A0A7X2NH28_9FIRM</name>
<proteinExistence type="predicted"/>
<evidence type="ECO:0000256" key="1">
    <source>
        <dbReference type="SAM" id="SignalP"/>
    </source>
</evidence>
<sequence length="150" mass="16834">MKRQLLAGLCAALIFMLPGSAFAASPAAQAAGTWVVAPKTRTINQRLPAALYKAKPEIHIQPDRRGSLSFTVKKKGKKKRETYKGRLAFKPKGHLTVTSRALKRFHLKSVTGRYKLSPHHNRLTLSYSGEKIVLIRKVRSLSHHSENKRK</sequence>
<dbReference type="Proteomes" id="UP000461754">
    <property type="component" value="Unassembled WGS sequence"/>
</dbReference>
<accession>A0A7X2NH28</accession>
<evidence type="ECO:0000313" key="3">
    <source>
        <dbReference type="Proteomes" id="UP000461754"/>
    </source>
</evidence>